<dbReference type="PANTHER" id="PTHR19338:SF66">
    <property type="entry name" value="NB-ARC DOMAIN-CONTAINING PROTEIN"/>
    <property type="match status" value="1"/>
</dbReference>
<dbReference type="GO" id="GO:0006952">
    <property type="term" value="P:defense response"/>
    <property type="evidence" value="ECO:0007669"/>
    <property type="project" value="UniProtKB-KW"/>
</dbReference>
<name>A0A4Y1RNI0_PRUDU</name>
<evidence type="ECO:0000256" key="3">
    <source>
        <dbReference type="ARBA" id="ARBA00022821"/>
    </source>
</evidence>
<sequence length="211" mass="24136">MAELAVATAVAKLTNLIIQEAILLDGVGEKVEQIRNELRWMQSFLKDADHAAEQDRNERFRNWVSQIREVAFDAEDVVETYLREAAAAASQSLWKKVIMPIHLHKVKREIEKIQTRIDHISKQKDSFGIASMIASSREGGEGSISTNERLRWWRQPLPYIEEDDLIDLVQDTEALLTQLSSMEPRRRVISIVGMGVWAKLLLQKNCTITLN</sequence>
<dbReference type="PANTHER" id="PTHR19338">
    <property type="entry name" value="TRANSLOCASE OF INNER MITOCHONDRIAL MEMBRANE 13 HOMOLOG"/>
    <property type="match status" value="1"/>
</dbReference>
<dbReference type="AlphaFoldDB" id="A0A4Y1RNI0"/>
<protein>
    <recommendedName>
        <fullName evidence="4">Disease resistance N-terminal domain-containing protein</fullName>
    </recommendedName>
</protein>
<dbReference type="GO" id="GO:0000166">
    <property type="term" value="F:nucleotide binding"/>
    <property type="evidence" value="ECO:0007669"/>
    <property type="project" value="UniProtKB-KW"/>
</dbReference>
<dbReference type="Gene3D" id="1.20.5.4130">
    <property type="match status" value="1"/>
</dbReference>
<gene>
    <name evidence="5" type="ORF">Prudu_016805</name>
</gene>
<evidence type="ECO:0000313" key="5">
    <source>
        <dbReference type="EMBL" id="BBH05427.1"/>
    </source>
</evidence>
<dbReference type="CDD" id="cd14798">
    <property type="entry name" value="RX-CC_like"/>
    <property type="match status" value="1"/>
</dbReference>
<dbReference type="Pfam" id="PF18052">
    <property type="entry name" value="Rx_N"/>
    <property type="match status" value="1"/>
</dbReference>
<reference evidence="5" key="1">
    <citation type="journal article" date="2019" name="Science">
        <title>Mutation of a bHLH transcription factor allowed almond domestication.</title>
        <authorList>
            <person name="Sanchez-Perez R."/>
            <person name="Pavan S."/>
            <person name="Mazzeo R."/>
            <person name="Moldovan C."/>
            <person name="Aiese Cigliano R."/>
            <person name="Del Cueto J."/>
            <person name="Ricciardi F."/>
            <person name="Lotti C."/>
            <person name="Ricciardi L."/>
            <person name="Dicenta F."/>
            <person name="Lopez-Marques R.L."/>
            <person name="Lindberg Moller B."/>
        </authorList>
    </citation>
    <scope>NUCLEOTIDE SEQUENCE</scope>
</reference>
<keyword evidence="3" id="KW-0611">Plant defense</keyword>
<organism evidence="5">
    <name type="scientific">Prunus dulcis</name>
    <name type="common">Almond</name>
    <name type="synonym">Amygdalus dulcis</name>
    <dbReference type="NCBI Taxonomy" id="3755"/>
    <lineage>
        <taxon>Eukaryota</taxon>
        <taxon>Viridiplantae</taxon>
        <taxon>Streptophyta</taxon>
        <taxon>Embryophyta</taxon>
        <taxon>Tracheophyta</taxon>
        <taxon>Spermatophyta</taxon>
        <taxon>Magnoliopsida</taxon>
        <taxon>eudicotyledons</taxon>
        <taxon>Gunneridae</taxon>
        <taxon>Pentapetalae</taxon>
        <taxon>rosids</taxon>
        <taxon>fabids</taxon>
        <taxon>Rosales</taxon>
        <taxon>Rosaceae</taxon>
        <taxon>Amygdaloideae</taxon>
        <taxon>Amygdaleae</taxon>
        <taxon>Prunus</taxon>
    </lineage>
</organism>
<proteinExistence type="predicted"/>
<evidence type="ECO:0000259" key="4">
    <source>
        <dbReference type="Pfam" id="PF18052"/>
    </source>
</evidence>
<dbReference type="EMBL" id="AP019302">
    <property type="protein sequence ID" value="BBH05427.1"/>
    <property type="molecule type" value="Genomic_DNA"/>
</dbReference>
<dbReference type="InterPro" id="IPR041118">
    <property type="entry name" value="Rx_N"/>
</dbReference>
<evidence type="ECO:0000256" key="2">
    <source>
        <dbReference type="ARBA" id="ARBA00022741"/>
    </source>
</evidence>
<keyword evidence="2" id="KW-0547">Nucleotide-binding</keyword>
<accession>A0A4Y1RNI0</accession>
<keyword evidence="1" id="KW-0677">Repeat</keyword>
<feature type="domain" description="Disease resistance N-terminal" evidence="4">
    <location>
        <begin position="5"/>
        <end position="89"/>
    </location>
</feature>
<evidence type="ECO:0000256" key="1">
    <source>
        <dbReference type="ARBA" id="ARBA00022737"/>
    </source>
</evidence>
<dbReference type="InterPro" id="IPR038005">
    <property type="entry name" value="RX-like_CC"/>
</dbReference>